<dbReference type="RefSeq" id="WP_004812429.1">
    <property type="nucleotide sequence ID" value="NZ_KB849450.1"/>
</dbReference>
<evidence type="ECO:0008006" key="3">
    <source>
        <dbReference type="Google" id="ProtNLM"/>
    </source>
</evidence>
<dbReference type="EMBL" id="APPI01000010">
    <property type="protein sequence ID" value="ENV14224.1"/>
    <property type="molecule type" value="Genomic_DNA"/>
</dbReference>
<organism evidence="1 2">
    <name type="scientific">Acinetobacter schindleri NIPH 900</name>
    <dbReference type="NCBI Taxonomy" id="1217675"/>
    <lineage>
        <taxon>Bacteria</taxon>
        <taxon>Pseudomonadati</taxon>
        <taxon>Pseudomonadota</taxon>
        <taxon>Gammaproteobacteria</taxon>
        <taxon>Moraxellales</taxon>
        <taxon>Moraxellaceae</taxon>
        <taxon>Acinetobacter</taxon>
    </lineage>
</organism>
<protein>
    <recommendedName>
        <fullName evidence="3">HTH cro/C1-type domain-containing protein</fullName>
    </recommendedName>
</protein>
<dbReference type="PATRIC" id="fig|1217675.3.peg.449"/>
<sequence length="78" mass="8904">MTLSDIKNFMGVKYTREVASALGLHTHTVYKWEKEGVPYTWQLRLEKKSRGALKNSFKKEESPVVTATELDVQNFGGQ</sequence>
<dbReference type="InterPro" id="IPR010982">
    <property type="entry name" value="Lambda_DNA-bd_dom_sf"/>
</dbReference>
<dbReference type="AlphaFoldDB" id="N8XYU1"/>
<dbReference type="Gene3D" id="1.10.260.40">
    <property type="entry name" value="lambda repressor-like DNA-binding domains"/>
    <property type="match status" value="1"/>
</dbReference>
<accession>N8XYU1</accession>
<evidence type="ECO:0000313" key="1">
    <source>
        <dbReference type="EMBL" id="ENV14224.1"/>
    </source>
</evidence>
<name>N8XYU1_9GAMM</name>
<dbReference type="Proteomes" id="UP000018438">
    <property type="component" value="Unassembled WGS sequence"/>
</dbReference>
<proteinExistence type="predicted"/>
<dbReference type="HOGENOM" id="CLU_2613991_0_0_6"/>
<evidence type="ECO:0000313" key="2">
    <source>
        <dbReference type="Proteomes" id="UP000018438"/>
    </source>
</evidence>
<keyword evidence="2" id="KW-1185">Reference proteome</keyword>
<gene>
    <name evidence="1" type="ORF">F965_00467</name>
</gene>
<dbReference type="SUPFAM" id="SSF47413">
    <property type="entry name" value="lambda repressor-like DNA-binding domains"/>
    <property type="match status" value="1"/>
</dbReference>
<reference evidence="1 2" key="1">
    <citation type="submission" date="2013-02" db="EMBL/GenBank/DDBJ databases">
        <title>The Genome Sequence of Acinetobacter schindleri NIPH 900.</title>
        <authorList>
            <consortium name="The Broad Institute Genome Sequencing Platform"/>
            <consortium name="The Broad Institute Genome Sequencing Center for Infectious Disease"/>
            <person name="Cerqueira G."/>
            <person name="Feldgarden M."/>
            <person name="Courvalin P."/>
            <person name="Perichon B."/>
            <person name="Grillot-Courvalin C."/>
            <person name="Clermont D."/>
            <person name="Rocha E."/>
            <person name="Yoon E.-J."/>
            <person name="Nemec A."/>
            <person name="Walker B."/>
            <person name="Young S.K."/>
            <person name="Zeng Q."/>
            <person name="Gargeya S."/>
            <person name="Fitzgerald M."/>
            <person name="Haas B."/>
            <person name="Abouelleil A."/>
            <person name="Alvarado L."/>
            <person name="Arachchi H.M."/>
            <person name="Berlin A.M."/>
            <person name="Chapman S.B."/>
            <person name="Dewar J."/>
            <person name="Goldberg J."/>
            <person name="Griggs A."/>
            <person name="Gujja S."/>
            <person name="Hansen M."/>
            <person name="Howarth C."/>
            <person name="Imamovic A."/>
            <person name="Larimer J."/>
            <person name="McCowan C."/>
            <person name="Murphy C."/>
            <person name="Neiman D."/>
            <person name="Pearson M."/>
            <person name="Priest M."/>
            <person name="Roberts A."/>
            <person name="Saif S."/>
            <person name="Shea T."/>
            <person name="Sisk P."/>
            <person name="Sykes S."/>
            <person name="Wortman J."/>
            <person name="Nusbaum C."/>
            <person name="Birren B."/>
        </authorList>
    </citation>
    <scope>NUCLEOTIDE SEQUENCE [LARGE SCALE GENOMIC DNA]</scope>
    <source>
        <strain evidence="1 2">NIPH 900</strain>
    </source>
</reference>
<comment type="caution">
    <text evidence="1">The sequence shown here is derived from an EMBL/GenBank/DDBJ whole genome shotgun (WGS) entry which is preliminary data.</text>
</comment>
<dbReference type="GO" id="GO:0003677">
    <property type="term" value="F:DNA binding"/>
    <property type="evidence" value="ECO:0007669"/>
    <property type="project" value="InterPro"/>
</dbReference>